<dbReference type="Proteomes" id="UP000887566">
    <property type="component" value="Unplaced"/>
</dbReference>
<protein>
    <submittedName>
        <fullName evidence="15">Aspartyl/asparaginy/proline hydroxylase domain-containing protein</fullName>
    </submittedName>
</protein>
<comment type="catalytic activity">
    <reaction evidence="1">
        <text>Cleavage of a beta-linked Asp residue from the N-terminus of a polypeptide.</text>
        <dbReference type="EC" id="3.4.19.5"/>
    </reaction>
</comment>
<dbReference type="Gene3D" id="3.60.20.30">
    <property type="entry name" value="(Glycosyl)asparaginase"/>
    <property type="match status" value="1"/>
</dbReference>
<accession>A0A914WCM4</accession>
<keyword evidence="5" id="KW-0378">Hydrolase</keyword>
<dbReference type="CDD" id="cd04701">
    <property type="entry name" value="Asparaginase_2"/>
    <property type="match status" value="1"/>
</dbReference>
<dbReference type="SUPFAM" id="SSF56235">
    <property type="entry name" value="N-terminal nucleophile aminohydrolases (Ntn hydrolases)"/>
    <property type="match status" value="1"/>
</dbReference>
<dbReference type="InterPro" id="IPR000246">
    <property type="entry name" value="Peptidase_T2"/>
</dbReference>
<evidence type="ECO:0000256" key="5">
    <source>
        <dbReference type="ARBA" id="ARBA00022801"/>
    </source>
</evidence>
<evidence type="ECO:0000256" key="3">
    <source>
        <dbReference type="ARBA" id="ARBA00010872"/>
    </source>
</evidence>
<dbReference type="PANTHER" id="PTHR10188:SF6">
    <property type="entry name" value="N(4)-(BETA-N-ACETYLGLUCOSAMINYL)-L-ASPARAGINASE"/>
    <property type="match status" value="1"/>
</dbReference>
<comment type="function">
    <text evidence="8">Has both L-asparaginase and beta-aspartyl peptidase activity. Does not have aspartylglucosaminidase activity and is inactive toward GlcNAc-L-Asn. Likewise, has no activity toward glutamine.</text>
</comment>
<feature type="site" description="Cleavage; by autolysis" evidence="12">
    <location>
        <begin position="184"/>
        <end position="185"/>
    </location>
</feature>
<dbReference type="FunFam" id="3.60.20.30:FF:000001">
    <property type="entry name" value="Isoaspartyl peptidase/L-asparaginase"/>
    <property type="match status" value="1"/>
</dbReference>
<dbReference type="GO" id="GO:0004067">
    <property type="term" value="F:asparaginase activity"/>
    <property type="evidence" value="ECO:0007669"/>
    <property type="project" value="UniProtKB-EC"/>
</dbReference>
<feature type="active site" description="Nucleophile" evidence="10">
    <location>
        <position position="185"/>
    </location>
</feature>
<comment type="similarity">
    <text evidence="2">Belongs to the aspartyl/asparaginyl beta-hydroxylase family.</text>
</comment>
<dbReference type="InterPro" id="IPR027443">
    <property type="entry name" value="IPNS-like_sf"/>
</dbReference>
<dbReference type="GO" id="GO:0006508">
    <property type="term" value="P:proteolysis"/>
    <property type="evidence" value="ECO:0007669"/>
    <property type="project" value="UniProtKB-KW"/>
</dbReference>
<keyword evidence="14" id="KW-1185">Reference proteome</keyword>
<keyword evidence="6" id="KW-0068">Autocatalytic cleavage</keyword>
<dbReference type="Pfam" id="PF01112">
    <property type="entry name" value="Asparaginase_2"/>
    <property type="match status" value="1"/>
</dbReference>
<evidence type="ECO:0000256" key="4">
    <source>
        <dbReference type="ARBA" id="ARBA00022670"/>
    </source>
</evidence>
<dbReference type="PANTHER" id="PTHR10188">
    <property type="entry name" value="L-ASPARAGINASE"/>
    <property type="match status" value="1"/>
</dbReference>
<evidence type="ECO:0000256" key="6">
    <source>
        <dbReference type="ARBA" id="ARBA00022813"/>
    </source>
</evidence>
<comment type="similarity">
    <text evidence="3">Belongs to the Ntn-hydrolase family.</text>
</comment>
<evidence type="ECO:0000256" key="1">
    <source>
        <dbReference type="ARBA" id="ARBA00000306"/>
    </source>
</evidence>
<dbReference type="Pfam" id="PF05118">
    <property type="entry name" value="Asp_Arg_Hydrox"/>
    <property type="match status" value="1"/>
</dbReference>
<feature type="binding site" evidence="11">
    <location>
        <begin position="235"/>
        <end position="238"/>
    </location>
    <ligand>
        <name>substrate</name>
    </ligand>
</feature>
<dbReference type="InterPro" id="IPR029055">
    <property type="entry name" value="Ntn_hydrolases_N"/>
</dbReference>
<reference evidence="15" key="1">
    <citation type="submission" date="2022-11" db="UniProtKB">
        <authorList>
            <consortium name="WormBaseParasite"/>
        </authorList>
    </citation>
    <scope>IDENTIFICATION</scope>
</reference>
<dbReference type="GO" id="GO:0008798">
    <property type="term" value="F:beta-aspartyl-peptidase activity"/>
    <property type="evidence" value="ECO:0007669"/>
    <property type="project" value="UniProtKB-EC"/>
</dbReference>
<dbReference type="InterPro" id="IPR007803">
    <property type="entry name" value="Asp/Arg/Pro-Hydrxlase"/>
</dbReference>
<evidence type="ECO:0000256" key="2">
    <source>
        <dbReference type="ARBA" id="ARBA00007730"/>
    </source>
</evidence>
<feature type="domain" description="Aspartyl/asparaginy/proline hydroxylase" evidence="13">
    <location>
        <begin position="413"/>
        <end position="570"/>
    </location>
</feature>
<dbReference type="AlphaFoldDB" id="A0A914WCM4"/>
<comment type="catalytic activity">
    <reaction evidence="7">
        <text>L-asparagine + H2O = L-aspartate + NH4(+)</text>
        <dbReference type="Rhea" id="RHEA:21016"/>
        <dbReference type="ChEBI" id="CHEBI:15377"/>
        <dbReference type="ChEBI" id="CHEBI:28938"/>
        <dbReference type="ChEBI" id="CHEBI:29991"/>
        <dbReference type="ChEBI" id="CHEBI:58048"/>
        <dbReference type="EC" id="3.5.1.1"/>
    </reaction>
</comment>
<name>A0A914WCM4_9BILA</name>
<evidence type="ECO:0000256" key="8">
    <source>
        <dbReference type="ARBA" id="ARBA00054922"/>
    </source>
</evidence>
<evidence type="ECO:0000259" key="13">
    <source>
        <dbReference type="Pfam" id="PF05118"/>
    </source>
</evidence>
<feature type="binding site" evidence="11">
    <location>
        <begin position="213"/>
        <end position="216"/>
    </location>
    <ligand>
        <name>substrate</name>
    </ligand>
</feature>
<evidence type="ECO:0000313" key="15">
    <source>
        <dbReference type="WBParaSite" id="PSAMB.scaffold3780size16931.g22590.t1"/>
    </source>
</evidence>
<dbReference type="Gene3D" id="2.60.120.330">
    <property type="entry name" value="B-lactam Antibiotic, Isopenicillin N Synthase, Chain"/>
    <property type="match status" value="1"/>
</dbReference>
<dbReference type="WBParaSite" id="PSAMB.scaffold3780size16931.g22590.t1">
    <property type="protein sequence ID" value="PSAMB.scaffold3780size16931.g22590.t1"/>
    <property type="gene ID" value="PSAMB.scaffold3780size16931.g22590"/>
</dbReference>
<evidence type="ECO:0000256" key="12">
    <source>
        <dbReference type="PIRSR" id="PIRSR600246-3"/>
    </source>
</evidence>
<keyword evidence="4" id="KW-0645">Protease</keyword>
<evidence type="ECO:0000256" key="11">
    <source>
        <dbReference type="PIRSR" id="PIRSR600246-2"/>
    </source>
</evidence>
<sequence>MSGEVRPLIVVHGGCGIIGNITPERDAICRAALEDSLRAGYAVLSSGGSAVDAVIAATVLLEDCPEYNAGKGAVFASDGNNELDSGIMDGHTGAAGGISTLKCIKNPILAARHVMLNCPHTLLCGTGAETFAVNQGCQIVDQKYFFTEQRFLQLQSVLADANLRPQLDHNIPTNQLSTNETSIGTVGAVALDQHGRLATASSTGGMTGKLPGRVSDSSIVGAGFFADQQLAVSMTGTGDEFIRQSAARQIVDLFHYRSMTLTEACDQVIFGALKEVHAGVIAVDREGNMLVELLIGVAIAVWLLFGLLSSSRRWWKRPTLPEVDNTPSNTNNTICSSSDCVRCHRNESTLAAARHKFTQRYQDRTDLTRIQEVLMPTAAVDSPYLFFIHFNRSMPIWTNSLPDCYKDDIELLEAEWYSIASDYKAVRSSEIGWGKNTNDKGERKWKVFQLMNQGSWVTVNCERCPQVVAILHRLSNIVTNCTLGNAFFSVLPAGTVIAAHRGPTNARLRCHLGIDVPLSAQKGASMDVGDASFSWVNGKCVVFDDSYLHSARYLNGERERAALIVDLWHPDLVKEEKECVEFVFGVVVEANDMD</sequence>
<proteinExistence type="inferred from homology"/>
<comment type="subunit">
    <text evidence="9">Heterodimer of an alpha and beta chain produced by autocleavage.</text>
</comment>
<evidence type="ECO:0000256" key="7">
    <source>
        <dbReference type="ARBA" id="ARBA00049366"/>
    </source>
</evidence>
<evidence type="ECO:0000256" key="9">
    <source>
        <dbReference type="ARBA" id="ARBA00061780"/>
    </source>
</evidence>
<evidence type="ECO:0000256" key="10">
    <source>
        <dbReference type="PIRSR" id="PIRSR600246-1"/>
    </source>
</evidence>
<dbReference type="SUPFAM" id="SSF51197">
    <property type="entry name" value="Clavaminate synthase-like"/>
    <property type="match status" value="1"/>
</dbReference>
<organism evidence="14 15">
    <name type="scientific">Plectus sambesii</name>
    <dbReference type="NCBI Taxonomy" id="2011161"/>
    <lineage>
        <taxon>Eukaryota</taxon>
        <taxon>Metazoa</taxon>
        <taxon>Ecdysozoa</taxon>
        <taxon>Nematoda</taxon>
        <taxon>Chromadorea</taxon>
        <taxon>Plectida</taxon>
        <taxon>Plectina</taxon>
        <taxon>Plectoidea</taxon>
        <taxon>Plectidae</taxon>
        <taxon>Plectus</taxon>
    </lineage>
</organism>
<evidence type="ECO:0000313" key="14">
    <source>
        <dbReference type="Proteomes" id="UP000887566"/>
    </source>
</evidence>